<evidence type="ECO:0000313" key="2">
    <source>
        <dbReference type="EMBL" id="KAF8425750.1"/>
    </source>
</evidence>
<dbReference type="AlphaFoldDB" id="A0AAD4G7K0"/>
<dbReference type="Proteomes" id="UP001194468">
    <property type="component" value="Unassembled WGS sequence"/>
</dbReference>
<gene>
    <name evidence="2" type="ORF">L210DRAFT_3509264</name>
</gene>
<evidence type="ECO:0000256" key="1">
    <source>
        <dbReference type="SAM" id="MobiDB-lite"/>
    </source>
</evidence>
<evidence type="ECO:0000313" key="3">
    <source>
        <dbReference type="Proteomes" id="UP001194468"/>
    </source>
</evidence>
<reference evidence="2" key="2">
    <citation type="journal article" date="2020" name="Nat. Commun.">
        <title>Large-scale genome sequencing of mycorrhizal fungi provides insights into the early evolution of symbiotic traits.</title>
        <authorList>
            <person name="Miyauchi S."/>
            <person name="Kiss E."/>
            <person name="Kuo A."/>
            <person name="Drula E."/>
            <person name="Kohler A."/>
            <person name="Sanchez-Garcia M."/>
            <person name="Morin E."/>
            <person name="Andreopoulos B."/>
            <person name="Barry K.W."/>
            <person name="Bonito G."/>
            <person name="Buee M."/>
            <person name="Carver A."/>
            <person name="Chen C."/>
            <person name="Cichocki N."/>
            <person name="Clum A."/>
            <person name="Culley D."/>
            <person name="Crous P.W."/>
            <person name="Fauchery L."/>
            <person name="Girlanda M."/>
            <person name="Hayes R.D."/>
            <person name="Keri Z."/>
            <person name="LaButti K."/>
            <person name="Lipzen A."/>
            <person name="Lombard V."/>
            <person name="Magnuson J."/>
            <person name="Maillard F."/>
            <person name="Murat C."/>
            <person name="Nolan M."/>
            <person name="Ohm R.A."/>
            <person name="Pangilinan J."/>
            <person name="Pereira M.F."/>
            <person name="Perotto S."/>
            <person name="Peter M."/>
            <person name="Pfister S."/>
            <person name="Riley R."/>
            <person name="Sitrit Y."/>
            <person name="Stielow J.B."/>
            <person name="Szollosi G."/>
            <person name="Zifcakova L."/>
            <person name="Stursova M."/>
            <person name="Spatafora J.W."/>
            <person name="Tedersoo L."/>
            <person name="Vaario L.M."/>
            <person name="Yamada A."/>
            <person name="Yan M."/>
            <person name="Wang P."/>
            <person name="Xu J."/>
            <person name="Bruns T."/>
            <person name="Baldrian P."/>
            <person name="Vilgalys R."/>
            <person name="Dunand C."/>
            <person name="Henrissat B."/>
            <person name="Grigoriev I.V."/>
            <person name="Hibbett D."/>
            <person name="Nagy L.G."/>
            <person name="Martin F.M."/>
        </authorList>
    </citation>
    <scope>NUCLEOTIDE SEQUENCE</scope>
    <source>
        <strain evidence="2">BED1</strain>
    </source>
</reference>
<name>A0AAD4G7K0_BOLED</name>
<proteinExistence type="predicted"/>
<protein>
    <submittedName>
        <fullName evidence="2">Uncharacterized protein</fullName>
    </submittedName>
</protein>
<keyword evidence="3" id="KW-1185">Reference proteome</keyword>
<comment type="caution">
    <text evidence="2">The sequence shown here is derived from an EMBL/GenBank/DDBJ whole genome shotgun (WGS) entry which is preliminary data.</text>
</comment>
<organism evidence="2 3">
    <name type="scientific">Boletus edulis BED1</name>
    <dbReference type="NCBI Taxonomy" id="1328754"/>
    <lineage>
        <taxon>Eukaryota</taxon>
        <taxon>Fungi</taxon>
        <taxon>Dikarya</taxon>
        <taxon>Basidiomycota</taxon>
        <taxon>Agaricomycotina</taxon>
        <taxon>Agaricomycetes</taxon>
        <taxon>Agaricomycetidae</taxon>
        <taxon>Boletales</taxon>
        <taxon>Boletineae</taxon>
        <taxon>Boletaceae</taxon>
        <taxon>Boletoideae</taxon>
        <taxon>Boletus</taxon>
    </lineage>
</organism>
<sequence>MGERKRMKGDHHLWPSGYILGDTSPRPTRYFGGTENVDWAPKSLPDFDHKWSVEYDPEEDGANGFKERGAEKSATCKMTPTGDSDVLSPKSKPKRVMPSEVK</sequence>
<accession>A0AAD4G7K0</accession>
<feature type="region of interest" description="Disordered" evidence="1">
    <location>
        <begin position="54"/>
        <end position="102"/>
    </location>
</feature>
<reference evidence="2" key="1">
    <citation type="submission" date="2019-10" db="EMBL/GenBank/DDBJ databases">
        <authorList>
            <consortium name="DOE Joint Genome Institute"/>
            <person name="Kuo A."/>
            <person name="Miyauchi S."/>
            <person name="Kiss E."/>
            <person name="Drula E."/>
            <person name="Kohler A."/>
            <person name="Sanchez-Garcia M."/>
            <person name="Andreopoulos B."/>
            <person name="Barry K.W."/>
            <person name="Bonito G."/>
            <person name="Buee M."/>
            <person name="Carver A."/>
            <person name="Chen C."/>
            <person name="Cichocki N."/>
            <person name="Clum A."/>
            <person name="Culley D."/>
            <person name="Crous P.W."/>
            <person name="Fauchery L."/>
            <person name="Girlanda M."/>
            <person name="Hayes R."/>
            <person name="Keri Z."/>
            <person name="LaButti K."/>
            <person name="Lipzen A."/>
            <person name="Lombard V."/>
            <person name="Magnuson J."/>
            <person name="Maillard F."/>
            <person name="Morin E."/>
            <person name="Murat C."/>
            <person name="Nolan M."/>
            <person name="Ohm R."/>
            <person name="Pangilinan J."/>
            <person name="Pereira M."/>
            <person name="Perotto S."/>
            <person name="Peter M."/>
            <person name="Riley R."/>
            <person name="Sitrit Y."/>
            <person name="Stielow B."/>
            <person name="Szollosi G."/>
            <person name="Zifcakova L."/>
            <person name="Stursova M."/>
            <person name="Spatafora J.W."/>
            <person name="Tedersoo L."/>
            <person name="Vaario L.-M."/>
            <person name="Yamada A."/>
            <person name="Yan M."/>
            <person name="Wang P."/>
            <person name="Xu J."/>
            <person name="Bruns T."/>
            <person name="Baldrian P."/>
            <person name="Vilgalys R."/>
            <person name="Henrissat B."/>
            <person name="Grigoriev I.V."/>
            <person name="Hibbett D."/>
            <person name="Nagy L.G."/>
            <person name="Martin F.M."/>
        </authorList>
    </citation>
    <scope>NUCLEOTIDE SEQUENCE</scope>
    <source>
        <strain evidence="2">BED1</strain>
    </source>
</reference>
<dbReference type="EMBL" id="WHUW01000093">
    <property type="protein sequence ID" value="KAF8425750.1"/>
    <property type="molecule type" value="Genomic_DNA"/>
</dbReference>